<feature type="region of interest" description="Disordered" evidence="1">
    <location>
        <begin position="161"/>
        <end position="184"/>
    </location>
</feature>
<sequence length="184" mass="19002">YKGTPDRSPSNLNILTIGDGLLAFSSPPASPYDAVFLDVDAKDASAGMSCPPAPFALAPYLAACRGRLSPGGCLVVNCSARDPAEREKLCAAVREVFGRCWVGGAEEEDSINVVVVGEGGEEQVGVVGAMARVEEMCKGVAASAELQSDLEEGVASFKEWTPAAAPAAKKGGKKKSGGKKKKKK</sequence>
<gene>
    <name evidence="2" type="ORF">TeGR_g12350</name>
</gene>
<feature type="compositionally biased region" description="Basic residues" evidence="1">
    <location>
        <begin position="170"/>
        <end position="184"/>
    </location>
</feature>
<evidence type="ECO:0000256" key="1">
    <source>
        <dbReference type="SAM" id="MobiDB-lite"/>
    </source>
</evidence>
<reference evidence="2 3" key="1">
    <citation type="journal article" date="2023" name="Commun. Biol.">
        <title>Genome analysis of Parmales, the sister group of diatoms, reveals the evolutionary specialization of diatoms from phago-mixotrophs to photoautotrophs.</title>
        <authorList>
            <person name="Ban H."/>
            <person name="Sato S."/>
            <person name="Yoshikawa S."/>
            <person name="Yamada K."/>
            <person name="Nakamura Y."/>
            <person name="Ichinomiya M."/>
            <person name="Sato N."/>
            <person name="Blanc-Mathieu R."/>
            <person name="Endo H."/>
            <person name="Kuwata A."/>
            <person name="Ogata H."/>
        </authorList>
    </citation>
    <scope>NUCLEOTIDE SEQUENCE [LARGE SCALE GENOMIC DNA]</scope>
</reference>
<feature type="non-terminal residue" evidence="2">
    <location>
        <position position="1"/>
    </location>
</feature>
<dbReference type="InterPro" id="IPR029063">
    <property type="entry name" value="SAM-dependent_MTases_sf"/>
</dbReference>
<dbReference type="EMBL" id="BRYB01000701">
    <property type="protein sequence ID" value="GMI35695.1"/>
    <property type="molecule type" value="Genomic_DNA"/>
</dbReference>
<name>A0ABQ6MZ19_9STRA</name>
<organism evidence="2 3">
    <name type="scientific">Tetraparma gracilis</name>
    <dbReference type="NCBI Taxonomy" id="2962635"/>
    <lineage>
        <taxon>Eukaryota</taxon>
        <taxon>Sar</taxon>
        <taxon>Stramenopiles</taxon>
        <taxon>Ochrophyta</taxon>
        <taxon>Bolidophyceae</taxon>
        <taxon>Parmales</taxon>
        <taxon>Triparmaceae</taxon>
        <taxon>Tetraparma</taxon>
    </lineage>
</organism>
<evidence type="ECO:0008006" key="4">
    <source>
        <dbReference type="Google" id="ProtNLM"/>
    </source>
</evidence>
<protein>
    <recommendedName>
        <fullName evidence="4">S-adenosyl-L-methionine-dependent methyltransferase</fullName>
    </recommendedName>
</protein>
<dbReference type="Proteomes" id="UP001165060">
    <property type="component" value="Unassembled WGS sequence"/>
</dbReference>
<proteinExistence type="predicted"/>
<comment type="caution">
    <text evidence="2">The sequence shown here is derived from an EMBL/GenBank/DDBJ whole genome shotgun (WGS) entry which is preliminary data.</text>
</comment>
<evidence type="ECO:0000313" key="2">
    <source>
        <dbReference type="EMBL" id="GMI35695.1"/>
    </source>
</evidence>
<evidence type="ECO:0000313" key="3">
    <source>
        <dbReference type="Proteomes" id="UP001165060"/>
    </source>
</evidence>
<keyword evidence="3" id="KW-1185">Reference proteome</keyword>
<dbReference type="SUPFAM" id="SSF53335">
    <property type="entry name" value="S-adenosyl-L-methionine-dependent methyltransferases"/>
    <property type="match status" value="1"/>
</dbReference>
<dbReference type="Gene3D" id="3.40.50.150">
    <property type="entry name" value="Vaccinia Virus protein VP39"/>
    <property type="match status" value="1"/>
</dbReference>
<accession>A0ABQ6MZ19</accession>